<feature type="short sequence motif" description="GXSXG" evidence="4">
    <location>
        <begin position="96"/>
        <end position="100"/>
    </location>
</feature>
<evidence type="ECO:0000313" key="7">
    <source>
        <dbReference type="EMBL" id="MDO7842967.1"/>
    </source>
</evidence>
<dbReference type="EMBL" id="JAUQSZ010000007">
    <property type="protein sequence ID" value="MDO7842967.1"/>
    <property type="molecule type" value="Genomic_DNA"/>
</dbReference>
<dbReference type="PANTHER" id="PTHR14226">
    <property type="entry name" value="NEUROPATHY TARGET ESTERASE/SWISS CHEESE D.MELANOGASTER"/>
    <property type="match status" value="1"/>
</dbReference>
<dbReference type="Gene3D" id="3.40.1090.10">
    <property type="entry name" value="Cytosolic phospholipase A2 catalytic domain"/>
    <property type="match status" value="1"/>
</dbReference>
<dbReference type="InterPro" id="IPR016035">
    <property type="entry name" value="Acyl_Trfase/lysoPLipase"/>
</dbReference>
<evidence type="ECO:0000256" key="3">
    <source>
        <dbReference type="ARBA" id="ARBA00023098"/>
    </source>
</evidence>
<name>A0ABT8ZZF6_9SPHN</name>
<comment type="caution">
    <text evidence="7">The sequence shown here is derived from an EMBL/GenBank/DDBJ whole genome shotgun (WGS) entry which is preliminary data.</text>
</comment>
<keyword evidence="2 4" id="KW-0442">Lipid degradation</keyword>
<feature type="short sequence motif" description="GXGXXG" evidence="4">
    <location>
        <begin position="67"/>
        <end position="72"/>
    </location>
</feature>
<feature type="active site" description="Nucleophile" evidence="4">
    <location>
        <position position="98"/>
    </location>
</feature>
<dbReference type="PROSITE" id="PS51257">
    <property type="entry name" value="PROKAR_LIPOPROTEIN"/>
    <property type="match status" value="1"/>
</dbReference>
<evidence type="ECO:0000256" key="2">
    <source>
        <dbReference type="ARBA" id="ARBA00022963"/>
    </source>
</evidence>
<dbReference type="PANTHER" id="PTHR14226:SF74">
    <property type="entry name" value="BLR4684 PROTEIN"/>
    <property type="match status" value="1"/>
</dbReference>
<dbReference type="Pfam" id="PF01734">
    <property type="entry name" value="Patatin"/>
    <property type="match status" value="1"/>
</dbReference>
<evidence type="ECO:0000256" key="1">
    <source>
        <dbReference type="ARBA" id="ARBA00022801"/>
    </source>
</evidence>
<keyword evidence="1 4" id="KW-0378">Hydrolase</keyword>
<dbReference type="Proteomes" id="UP001176468">
    <property type="component" value="Unassembled WGS sequence"/>
</dbReference>
<dbReference type="SUPFAM" id="SSF52151">
    <property type="entry name" value="FabD/lysophospholipase-like"/>
    <property type="match status" value="1"/>
</dbReference>
<protein>
    <submittedName>
        <fullName evidence="7">Patatin-like phospholipase family protein</fullName>
    </submittedName>
</protein>
<organism evidence="7 8">
    <name type="scientific">Sphingomonas immobilis</name>
    <dbReference type="NCBI Taxonomy" id="3063997"/>
    <lineage>
        <taxon>Bacteria</taxon>
        <taxon>Pseudomonadati</taxon>
        <taxon>Pseudomonadota</taxon>
        <taxon>Alphaproteobacteria</taxon>
        <taxon>Sphingomonadales</taxon>
        <taxon>Sphingomonadaceae</taxon>
        <taxon>Sphingomonas</taxon>
    </lineage>
</organism>
<feature type="signal peptide" evidence="5">
    <location>
        <begin position="1"/>
        <end position="19"/>
    </location>
</feature>
<accession>A0ABT8ZZF6</accession>
<feature type="active site" description="Proton acceptor" evidence="4">
    <location>
        <position position="241"/>
    </location>
</feature>
<dbReference type="InterPro" id="IPR002641">
    <property type="entry name" value="PNPLA_dom"/>
</dbReference>
<evidence type="ECO:0000256" key="5">
    <source>
        <dbReference type="SAM" id="SignalP"/>
    </source>
</evidence>
<sequence>MRAALAALMLLTASGCVTIKRDAFTAAEQATAYPVGFPGVRYAGDASLGTIYKPPADHAPVMIALSGGGANGAFGAGVLCGWSEAGTRPQFDVVTGVSTGALMAPYAFLGPKWDAQLRAAYTDGRTSHLLPFPFIKPLFRDSVYTGKRLYALVDRTITPDMVAAIAAEHARGRRLLVATTDLDTEKLIVWDIGAIATRGGPEARALIVTVLTASAAIPGVFPPVMIPAQMGSHVAAELHVDGSTVGAFFALPDAALIRPVPGAANGGRIYVLINGKADSEFTVTQRSLFSLLQRSFYTASKAAQRTSLETVAKFGEDNGVATFVAAVPPEATASSMDFRQPSMVALFEMGRQQAATGKAWADLPGVLKRR</sequence>
<evidence type="ECO:0000259" key="6">
    <source>
        <dbReference type="PROSITE" id="PS51635"/>
    </source>
</evidence>
<feature type="chain" id="PRO_5047138877" evidence="5">
    <location>
        <begin position="20"/>
        <end position="370"/>
    </location>
</feature>
<keyword evidence="8" id="KW-1185">Reference proteome</keyword>
<dbReference type="PROSITE" id="PS51635">
    <property type="entry name" value="PNPLA"/>
    <property type="match status" value="1"/>
</dbReference>
<evidence type="ECO:0000256" key="4">
    <source>
        <dbReference type="PROSITE-ProRule" id="PRU01161"/>
    </source>
</evidence>
<dbReference type="InterPro" id="IPR050301">
    <property type="entry name" value="NTE"/>
</dbReference>
<evidence type="ECO:0000313" key="8">
    <source>
        <dbReference type="Proteomes" id="UP001176468"/>
    </source>
</evidence>
<feature type="domain" description="PNPLA" evidence="6">
    <location>
        <begin position="63"/>
        <end position="257"/>
    </location>
</feature>
<gene>
    <name evidence="7" type="ORF">Q5H94_11575</name>
</gene>
<comment type="caution">
    <text evidence="4">Lacks conserved residue(s) required for the propagation of feature annotation.</text>
</comment>
<reference evidence="7" key="1">
    <citation type="submission" date="2023-07" db="EMBL/GenBank/DDBJ databases">
        <authorList>
            <person name="Kim M.K."/>
        </authorList>
    </citation>
    <scope>NUCLEOTIDE SEQUENCE</scope>
    <source>
        <strain evidence="7">CA1-15</strain>
    </source>
</reference>
<proteinExistence type="predicted"/>
<keyword evidence="5" id="KW-0732">Signal</keyword>
<keyword evidence="3 4" id="KW-0443">Lipid metabolism</keyword>